<sequence>LIAVAHTTSDTLLKSRTKLEETIRTILPSATSLQKEVQVVQVVIHNIPTTIPSTSEGYQQVLTEVQTFNPGTTLHRTPRWLTRPVQRENKAASSMVLSIVGRLSATEAPRVPPASTPLSSAATADPPHTKAHLKTALPTSLQISLYLAGGTRCKLTTPPHSPHPPPSAQRHHPPA</sequence>
<proteinExistence type="predicted"/>
<organism evidence="2 3">
    <name type="scientific">Discina gigas</name>
    <dbReference type="NCBI Taxonomy" id="1032678"/>
    <lineage>
        <taxon>Eukaryota</taxon>
        <taxon>Fungi</taxon>
        <taxon>Dikarya</taxon>
        <taxon>Ascomycota</taxon>
        <taxon>Pezizomycotina</taxon>
        <taxon>Pezizomycetes</taxon>
        <taxon>Pezizales</taxon>
        <taxon>Discinaceae</taxon>
        <taxon>Discina</taxon>
    </lineage>
</organism>
<reference evidence="2 3" key="1">
    <citation type="submission" date="2024-02" db="EMBL/GenBank/DDBJ databases">
        <title>Discinaceae phylogenomics.</title>
        <authorList>
            <person name="Dirks A.C."/>
            <person name="James T.Y."/>
        </authorList>
    </citation>
    <scope>NUCLEOTIDE SEQUENCE [LARGE SCALE GENOMIC DNA]</scope>
    <source>
        <strain evidence="2 3">ACD0624</strain>
    </source>
</reference>
<dbReference type="EMBL" id="JBBBZM010000858">
    <property type="protein sequence ID" value="KAL0630286.1"/>
    <property type="molecule type" value="Genomic_DNA"/>
</dbReference>
<name>A0ABR3G3A9_9PEZI</name>
<feature type="region of interest" description="Disordered" evidence="1">
    <location>
        <begin position="152"/>
        <end position="175"/>
    </location>
</feature>
<gene>
    <name evidence="2" type="ORF">Q9L58_010867</name>
</gene>
<evidence type="ECO:0000313" key="2">
    <source>
        <dbReference type="EMBL" id="KAL0630286.1"/>
    </source>
</evidence>
<feature type="non-terminal residue" evidence="2">
    <location>
        <position position="1"/>
    </location>
</feature>
<keyword evidence="3" id="KW-1185">Reference proteome</keyword>
<feature type="region of interest" description="Disordered" evidence="1">
    <location>
        <begin position="108"/>
        <end position="131"/>
    </location>
</feature>
<comment type="caution">
    <text evidence="2">The sequence shown here is derived from an EMBL/GenBank/DDBJ whole genome shotgun (WGS) entry which is preliminary data.</text>
</comment>
<dbReference type="Proteomes" id="UP001447188">
    <property type="component" value="Unassembled WGS sequence"/>
</dbReference>
<accession>A0ABR3G3A9</accession>
<evidence type="ECO:0000256" key="1">
    <source>
        <dbReference type="SAM" id="MobiDB-lite"/>
    </source>
</evidence>
<evidence type="ECO:0000313" key="3">
    <source>
        <dbReference type="Proteomes" id="UP001447188"/>
    </source>
</evidence>
<feature type="compositionally biased region" description="Low complexity" evidence="1">
    <location>
        <begin position="116"/>
        <end position="126"/>
    </location>
</feature>
<protein>
    <submittedName>
        <fullName evidence="2">Uncharacterized protein</fullName>
    </submittedName>
</protein>